<keyword evidence="5 6" id="KW-0472">Membrane</keyword>
<dbReference type="Pfam" id="PF03176">
    <property type="entry name" value="MMPL"/>
    <property type="match status" value="2"/>
</dbReference>
<dbReference type="Gene3D" id="1.20.1640.10">
    <property type="entry name" value="Multidrug efflux transporter AcrB transmembrane domain"/>
    <property type="match status" value="2"/>
</dbReference>
<organism evidence="8">
    <name type="scientific">hydrothermal vent metagenome</name>
    <dbReference type="NCBI Taxonomy" id="652676"/>
    <lineage>
        <taxon>unclassified sequences</taxon>
        <taxon>metagenomes</taxon>
        <taxon>ecological metagenomes</taxon>
    </lineage>
</organism>
<dbReference type="SUPFAM" id="SSF82866">
    <property type="entry name" value="Multidrug efflux transporter AcrB transmembrane domain"/>
    <property type="match status" value="2"/>
</dbReference>
<dbReference type="InterPro" id="IPR004869">
    <property type="entry name" value="MMPL_dom"/>
</dbReference>
<dbReference type="EMBL" id="UOFN01000046">
    <property type="protein sequence ID" value="VAW75232.1"/>
    <property type="molecule type" value="Genomic_DNA"/>
</dbReference>
<evidence type="ECO:0000256" key="3">
    <source>
        <dbReference type="ARBA" id="ARBA00022692"/>
    </source>
</evidence>
<keyword evidence="2" id="KW-1003">Cell membrane</keyword>
<dbReference type="AlphaFoldDB" id="A0A3B0YIV3"/>
<feature type="transmembrane region" description="Helical" evidence="6">
    <location>
        <begin position="231"/>
        <end position="250"/>
    </location>
</feature>
<evidence type="ECO:0000256" key="2">
    <source>
        <dbReference type="ARBA" id="ARBA00022475"/>
    </source>
</evidence>
<sequence length="788" mass="87169">MNSAHPSKTDRWAVSLGHLVTNHPYLVMTFTLMLLGVTATGVQHLSFSNNYRTFFSPDNPELITFDRFQDTYTKNDNFLFVVHPKGGKVFTPRIAQAIEELTKAAWNIPYTLRVDSVSNFQHSWAKGDDLTVDDLIRNGKSLSSEALAAKRQVALDEPLLNGQLIAPDAHSTGVNVTLQYPEQSLTEVPSAVSVARSIVDDIEARYPDIHVALTGISMLNNAFSESGQADAMTLIPFMYLALLVTMALVLRSFWGTLATLLVIAFSTVTAMGVAGYLGYTLDPISLTAPTIILTLAVADSVHLLVSMLSLLREGHSKQSAVVESLRINFLAISITSVTTLVGFLALNFSDSPPFWYLGNITAIGIVAAWIYSLLFLPAFLSVVPIRARQKKTADRNNKRMAAFAGFVTRNYRSVLFISLAAAAASMSFLPRIQLDDQWVKYFDERMEFRQDADFAMQDLTGLYLIEFSIPAQEEGGVSEPEYLANLKSFTEWLRSEPDVMHVYSYSDIIQRLNKNLHGDDPEWYRIPDKRELAAQYLLLYELSLPYGLDLNDRINVDKSATRVTVTIKELSTTETRAFLERSKRWLKNNVPTYMASEPTGATVMFSFISQRNIENMLTGNALAVALIAIILMLSLRSAGLGLMSLIPNTIPILMAFGLWGLLVGKVGMAAATVSATSLGIIVDNTVHFLTKYLRARREQSAEIPEAITYAFQTVGTAVLLNALILAAGFLVLTNSTFKVNEEMGLLTAMAIVIALIVDFFLLPALLMLGHRKNQGDRNEDKDLAYVTD</sequence>
<comment type="subcellular location">
    <subcellularLocation>
        <location evidence="1">Cell membrane</location>
        <topology evidence="1">Multi-pass membrane protein</topology>
    </subcellularLocation>
</comment>
<dbReference type="InterPro" id="IPR050545">
    <property type="entry name" value="Mycobact_MmpL"/>
</dbReference>
<name>A0A3B0YIV3_9ZZZZ</name>
<feature type="transmembrane region" description="Helical" evidence="6">
    <location>
        <begin position="401"/>
        <end position="424"/>
    </location>
</feature>
<dbReference type="PANTHER" id="PTHR33406">
    <property type="entry name" value="MEMBRANE PROTEIN MJ1562-RELATED"/>
    <property type="match status" value="1"/>
</dbReference>
<evidence type="ECO:0000256" key="4">
    <source>
        <dbReference type="ARBA" id="ARBA00022989"/>
    </source>
</evidence>
<feature type="transmembrane region" description="Helical" evidence="6">
    <location>
        <begin position="327"/>
        <end position="348"/>
    </location>
</feature>
<feature type="domain" description="SSD" evidence="7">
    <location>
        <begin position="602"/>
        <end position="768"/>
    </location>
</feature>
<feature type="transmembrane region" description="Helical" evidence="6">
    <location>
        <begin position="257"/>
        <end position="279"/>
    </location>
</feature>
<protein>
    <submittedName>
        <fullName evidence="8">Probable integral membrane protein</fullName>
    </submittedName>
</protein>
<keyword evidence="3 6" id="KW-0812">Transmembrane</keyword>
<feature type="transmembrane region" description="Helical" evidence="6">
    <location>
        <begin position="354"/>
        <end position="380"/>
    </location>
</feature>
<dbReference type="PANTHER" id="PTHR33406:SF12">
    <property type="entry name" value="BLR2997 PROTEIN"/>
    <property type="match status" value="1"/>
</dbReference>
<dbReference type="InterPro" id="IPR000731">
    <property type="entry name" value="SSD"/>
</dbReference>
<dbReference type="PROSITE" id="PS50156">
    <property type="entry name" value="SSD"/>
    <property type="match status" value="2"/>
</dbReference>
<evidence type="ECO:0000313" key="8">
    <source>
        <dbReference type="EMBL" id="VAW75232.1"/>
    </source>
</evidence>
<gene>
    <name evidence="8" type="ORF">MNBD_GAMMA15-1995</name>
</gene>
<evidence type="ECO:0000256" key="6">
    <source>
        <dbReference type="SAM" id="Phobius"/>
    </source>
</evidence>
<keyword evidence="4 6" id="KW-1133">Transmembrane helix</keyword>
<reference evidence="8" key="1">
    <citation type="submission" date="2018-06" db="EMBL/GenBank/DDBJ databases">
        <authorList>
            <person name="Zhirakovskaya E."/>
        </authorList>
    </citation>
    <scope>NUCLEOTIDE SEQUENCE</scope>
</reference>
<proteinExistence type="predicted"/>
<feature type="transmembrane region" description="Helical" evidence="6">
    <location>
        <begin position="642"/>
        <end position="662"/>
    </location>
</feature>
<feature type="domain" description="SSD" evidence="7">
    <location>
        <begin position="257"/>
        <end position="382"/>
    </location>
</feature>
<evidence type="ECO:0000256" key="1">
    <source>
        <dbReference type="ARBA" id="ARBA00004651"/>
    </source>
</evidence>
<evidence type="ECO:0000256" key="5">
    <source>
        <dbReference type="ARBA" id="ARBA00023136"/>
    </source>
</evidence>
<dbReference type="GO" id="GO:0005886">
    <property type="term" value="C:plasma membrane"/>
    <property type="evidence" value="ECO:0007669"/>
    <property type="project" value="UniProtKB-SubCell"/>
</dbReference>
<feature type="transmembrane region" description="Helical" evidence="6">
    <location>
        <begin position="668"/>
        <end position="689"/>
    </location>
</feature>
<feature type="transmembrane region" description="Helical" evidence="6">
    <location>
        <begin position="291"/>
        <end position="311"/>
    </location>
</feature>
<accession>A0A3B0YIV3</accession>
<feature type="transmembrane region" description="Helical" evidence="6">
    <location>
        <begin position="744"/>
        <end position="768"/>
    </location>
</feature>
<feature type="transmembrane region" description="Helical" evidence="6">
    <location>
        <begin position="709"/>
        <end position="732"/>
    </location>
</feature>
<evidence type="ECO:0000259" key="7">
    <source>
        <dbReference type="PROSITE" id="PS50156"/>
    </source>
</evidence>
<feature type="transmembrane region" description="Helical" evidence="6">
    <location>
        <begin position="616"/>
        <end position="635"/>
    </location>
</feature>